<dbReference type="HOGENOM" id="CLU_2430570_0_0_1"/>
<dbReference type="Gramene" id="OGLUM06G11670.1">
    <property type="protein sequence ID" value="OGLUM06G11670.1"/>
    <property type="gene ID" value="OGLUM06G11670"/>
</dbReference>
<organism evidence="1">
    <name type="scientific">Oryza glumipatula</name>
    <dbReference type="NCBI Taxonomy" id="40148"/>
    <lineage>
        <taxon>Eukaryota</taxon>
        <taxon>Viridiplantae</taxon>
        <taxon>Streptophyta</taxon>
        <taxon>Embryophyta</taxon>
        <taxon>Tracheophyta</taxon>
        <taxon>Spermatophyta</taxon>
        <taxon>Magnoliopsida</taxon>
        <taxon>Liliopsida</taxon>
        <taxon>Poales</taxon>
        <taxon>Poaceae</taxon>
        <taxon>BOP clade</taxon>
        <taxon>Oryzoideae</taxon>
        <taxon>Oryzeae</taxon>
        <taxon>Oryzinae</taxon>
        <taxon>Oryza</taxon>
    </lineage>
</organism>
<dbReference type="Proteomes" id="UP000026961">
    <property type="component" value="Chromosome 6"/>
</dbReference>
<sequence length="102" mass="11172">MVPRWHVDSDLNPFGFFGTVAERRVRQGGDFSPLTAYALVPLGCLRHVHGDGFLGFRALGNAGQVRVLPAIFIWLAPNIDLPNAPPLSLFSKGQPRIHAIKT</sequence>
<evidence type="ECO:0000313" key="1">
    <source>
        <dbReference type="EnsemblPlants" id="OGLUM06G11670.1"/>
    </source>
</evidence>
<reference evidence="1" key="1">
    <citation type="submission" date="2015-04" db="UniProtKB">
        <authorList>
            <consortium name="EnsemblPlants"/>
        </authorList>
    </citation>
    <scope>IDENTIFICATION</scope>
</reference>
<name>A0A0E0A849_9ORYZ</name>
<dbReference type="EnsemblPlants" id="OGLUM06G11670.1">
    <property type="protein sequence ID" value="OGLUM06G11670.1"/>
    <property type="gene ID" value="OGLUM06G11670"/>
</dbReference>
<keyword evidence="2" id="KW-1185">Reference proteome</keyword>
<dbReference type="AlphaFoldDB" id="A0A0E0A849"/>
<reference evidence="1" key="2">
    <citation type="submission" date="2018-05" db="EMBL/GenBank/DDBJ databases">
        <title>OgluRS3 (Oryza glumaepatula Reference Sequence Version 3).</title>
        <authorList>
            <person name="Zhang J."/>
            <person name="Kudrna D."/>
            <person name="Lee S."/>
            <person name="Talag J."/>
            <person name="Welchert J."/>
            <person name="Wing R.A."/>
        </authorList>
    </citation>
    <scope>NUCLEOTIDE SEQUENCE [LARGE SCALE GENOMIC DNA]</scope>
</reference>
<proteinExistence type="predicted"/>
<protein>
    <submittedName>
        <fullName evidence="1">Uncharacterized protein</fullName>
    </submittedName>
</protein>
<evidence type="ECO:0000313" key="2">
    <source>
        <dbReference type="Proteomes" id="UP000026961"/>
    </source>
</evidence>
<accession>A0A0E0A849</accession>